<comment type="caution">
    <text evidence="1">The sequence shown here is derived from an EMBL/GenBank/DDBJ whole genome shotgun (WGS) entry which is preliminary data.</text>
</comment>
<protein>
    <submittedName>
        <fullName evidence="1">Uncharacterized protein</fullName>
    </submittedName>
</protein>
<dbReference type="AlphaFoldDB" id="A0A699UHT4"/>
<dbReference type="EMBL" id="BKCJ011328456">
    <property type="protein sequence ID" value="GFD21261.1"/>
    <property type="molecule type" value="Genomic_DNA"/>
</dbReference>
<sequence>MLGQQAQVAPFGIAHNAVGVSDALGTQVLFGVGFVGAAAVAAGQADALVVVAGQRGDAASAYLVHHFVGPGRIAHQVAEAENHVGPALLHVGQHRFQGRQVAVHVGEKRNCHRMQKK</sequence>
<accession>A0A699UHT4</accession>
<proteinExistence type="predicted"/>
<gene>
    <name evidence="1" type="ORF">Tci_893230</name>
</gene>
<evidence type="ECO:0000313" key="1">
    <source>
        <dbReference type="EMBL" id="GFD21261.1"/>
    </source>
</evidence>
<name>A0A699UHT4_TANCI</name>
<organism evidence="1">
    <name type="scientific">Tanacetum cinerariifolium</name>
    <name type="common">Dalmatian daisy</name>
    <name type="synonym">Chrysanthemum cinerariifolium</name>
    <dbReference type="NCBI Taxonomy" id="118510"/>
    <lineage>
        <taxon>Eukaryota</taxon>
        <taxon>Viridiplantae</taxon>
        <taxon>Streptophyta</taxon>
        <taxon>Embryophyta</taxon>
        <taxon>Tracheophyta</taxon>
        <taxon>Spermatophyta</taxon>
        <taxon>Magnoliopsida</taxon>
        <taxon>eudicotyledons</taxon>
        <taxon>Gunneridae</taxon>
        <taxon>Pentapetalae</taxon>
        <taxon>asterids</taxon>
        <taxon>campanulids</taxon>
        <taxon>Asterales</taxon>
        <taxon>Asteraceae</taxon>
        <taxon>Asteroideae</taxon>
        <taxon>Anthemideae</taxon>
        <taxon>Anthemidinae</taxon>
        <taxon>Tanacetum</taxon>
    </lineage>
</organism>
<reference evidence="1" key="1">
    <citation type="journal article" date="2019" name="Sci. Rep.">
        <title>Draft genome of Tanacetum cinerariifolium, the natural source of mosquito coil.</title>
        <authorList>
            <person name="Yamashiro T."/>
            <person name="Shiraishi A."/>
            <person name="Satake H."/>
            <person name="Nakayama K."/>
        </authorList>
    </citation>
    <scope>NUCLEOTIDE SEQUENCE</scope>
</reference>